<comment type="caution">
    <text evidence="1">The sequence shown here is derived from an EMBL/GenBank/DDBJ whole genome shotgun (WGS) entry which is preliminary data.</text>
</comment>
<accession>A0A9P4LEU6</accession>
<dbReference type="AlphaFoldDB" id="A0A9P4LEU6"/>
<proteinExistence type="predicted"/>
<dbReference type="EMBL" id="ML978519">
    <property type="protein sequence ID" value="KAF2022590.1"/>
    <property type="molecule type" value="Genomic_DNA"/>
</dbReference>
<evidence type="ECO:0000313" key="1">
    <source>
        <dbReference type="EMBL" id="KAF2022590.1"/>
    </source>
</evidence>
<gene>
    <name evidence="1" type="ORF">EK21DRAFT_82973</name>
</gene>
<organism evidence="1 2">
    <name type="scientific">Setomelanomma holmii</name>
    <dbReference type="NCBI Taxonomy" id="210430"/>
    <lineage>
        <taxon>Eukaryota</taxon>
        <taxon>Fungi</taxon>
        <taxon>Dikarya</taxon>
        <taxon>Ascomycota</taxon>
        <taxon>Pezizomycotina</taxon>
        <taxon>Dothideomycetes</taxon>
        <taxon>Pleosporomycetidae</taxon>
        <taxon>Pleosporales</taxon>
        <taxon>Pleosporineae</taxon>
        <taxon>Phaeosphaeriaceae</taxon>
        <taxon>Setomelanomma</taxon>
    </lineage>
</organism>
<sequence>MRTFTPHVPNHQLGLGNGINDVAIHRSQSVQYGWEWYEMGFVASWKPPGPLTLICFDLPTRSQSKIQSMIDSHTIDVSNLYPTFLLVADELLRLYDESVWSIRNHISQWEAVSGAV</sequence>
<reference evidence="1" key="1">
    <citation type="journal article" date="2020" name="Stud. Mycol.">
        <title>101 Dothideomycetes genomes: a test case for predicting lifestyles and emergence of pathogens.</title>
        <authorList>
            <person name="Haridas S."/>
            <person name="Albert R."/>
            <person name="Binder M."/>
            <person name="Bloem J."/>
            <person name="Labutti K."/>
            <person name="Salamov A."/>
            <person name="Andreopoulos B."/>
            <person name="Baker S."/>
            <person name="Barry K."/>
            <person name="Bills G."/>
            <person name="Bluhm B."/>
            <person name="Cannon C."/>
            <person name="Castanera R."/>
            <person name="Culley D."/>
            <person name="Daum C."/>
            <person name="Ezra D."/>
            <person name="Gonzalez J."/>
            <person name="Henrissat B."/>
            <person name="Kuo A."/>
            <person name="Liang C."/>
            <person name="Lipzen A."/>
            <person name="Lutzoni F."/>
            <person name="Magnuson J."/>
            <person name="Mondo S."/>
            <person name="Nolan M."/>
            <person name="Ohm R."/>
            <person name="Pangilinan J."/>
            <person name="Park H.-J."/>
            <person name="Ramirez L."/>
            <person name="Alfaro M."/>
            <person name="Sun H."/>
            <person name="Tritt A."/>
            <person name="Yoshinaga Y."/>
            <person name="Zwiers L.-H."/>
            <person name="Turgeon B."/>
            <person name="Goodwin S."/>
            <person name="Spatafora J."/>
            <person name="Crous P."/>
            <person name="Grigoriev I."/>
        </authorList>
    </citation>
    <scope>NUCLEOTIDE SEQUENCE</scope>
    <source>
        <strain evidence="1">CBS 110217</strain>
    </source>
</reference>
<protein>
    <submittedName>
        <fullName evidence="1">Uncharacterized protein</fullName>
    </submittedName>
</protein>
<dbReference type="OrthoDB" id="1577640at2759"/>
<keyword evidence="2" id="KW-1185">Reference proteome</keyword>
<name>A0A9P4LEU6_9PLEO</name>
<evidence type="ECO:0000313" key="2">
    <source>
        <dbReference type="Proteomes" id="UP000799777"/>
    </source>
</evidence>
<dbReference type="Proteomes" id="UP000799777">
    <property type="component" value="Unassembled WGS sequence"/>
</dbReference>